<dbReference type="PANTHER" id="PTHR13789">
    <property type="entry name" value="MONOOXYGENASE"/>
    <property type="match status" value="1"/>
</dbReference>
<keyword evidence="6" id="KW-1133">Transmembrane helix</keyword>
<protein>
    <submittedName>
        <fullName evidence="8">Monooxygenase, FAD-binding protein</fullName>
        <ecNumber evidence="8">1.14.13.1</ecNumber>
    </submittedName>
</protein>
<dbReference type="InterPro" id="IPR036188">
    <property type="entry name" value="FAD/NAD-bd_sf"/>
</dbReference>
<proteinExistence type="predicted"/>
<comment type="cofactor">
    <cofactor evidence="1">
        <name>FAD</name>
        <dbReference type="ChEBI" id="CHEBI:57692"/>
    </cofactor>
</comment>
<gene>
    <name evidence="8" type="ordered locus">Nwi_2182</name>
</gene>
<keyword evidence="3" id="KW-0274">FAD</keyword>
<evidence type="ECO:0000313" key="9">
    <source>
        <dbReference type="Proteomes" id="UP000002531"/>
    </source>
</evidence>
<evidence type="ECO:0000313" key="8">
    <source>
        <dbReference type="EMBL" id="ABA05436.1"/>
    </source>
</evidence>
<evidence type="ECO:0000256" key="1">
    <source>
        <dbReference type="ARBA" id="ARBA00001974"/>
    </source>
</evidence>
<dbReference type="Gene3D" id="3.50.50.60">
    <property type="entry name" value="FAD/NAD(P)-binding domain"/>
    <property type="match status" value="1"/>
</dbReference>
<dbReference type="Proteomes" id="UP000002531">
    <property type="component" value="Chromosome"/>
</dbReference>
<dbReference type="GO" id="GO:0071949">
    <property type="term" value="F:FAD binding"/>
    <property type="evidence" value="ECO:0007669"/>
    <property type="project" value="InterPro"/>
</dbReference>
<dbReference type="eggNOG" id="COG0654">
    <property type="taxonomic scope" value="Bacteria"/>
</dbReference>
<keyword evidence="6" id="KW-0472">Membrane</keyword>
<evidence type="ECO:0000256" key="5">
    <source>
        <dbReference type="ARBA" id="ARBA00023033"/>
    </source>
</evidence>
<evidence type="ECO:0000256" key="6">
    <source>
        <dbReference type="SAM" id="Phobius"/>
    </source>
</evidence>
<keyword evidence="5 8" id="KW-0503">Monooxygenase</keyword>
<evidence type="ECO:0000259" key="7">
    <source>
        <dbReference type="Pfam" id="PF01494"/>
    </source>
</evidence>
<dbReference type="SUPFAM" id="SSF51905">
    <property type="entry name" value="FAD/NAD(P)-binding domain"/>
    <property type="match status" value="1"/>
</dbReference>
<dbReference type="EMBL" id="CP000115">
    <property type="protein sequence ID" value="ABA05436.1"/>
    <property type="molecule type" value="Genomic_DNA"/>
</dbReference>
<dbReference type="PRINTS" id="PR00420">
    <property type="entry name" value="RNGMNOXGNASE"/>
</dbReference>
<evidence type="ECO:0000256" key="3">
    <source>
        <dbReference type="ARBA" id="ARBA00022827"/>
    </source>
</evidence>
<dbReference type="Pfam" id="PF01494">
    <property type="entry name" value="FAD_binding_3"/>
    <property type="match status" value="1"/>
</dbReference>
<keyword evidence="6" id="KW-0812">Transmembrane</keyword>
<keyword evidence="4 8" id="KW-0560">Oxidoreductase</keyword>
<dbReference type="HOGENOM" id="CLU_009665_19_3_5"/>
<name>Q3SQK5_NITWN</name>
<feature type="domain" description="FAD-binding" evidence="7">
    <location>
        <begin position="18"/>
        <end position="369"/>
    </location>
</feature>
<evidence type="ECO:0000256" key="2">
    <source>
        <dbReference type="ARBA" id="ARBA00022630"/>
    </source>
</evidence>
<evidence type="ECO:0000256" key="4">
    <source>
        <dbReference type="ARBA" id="ARBA00023002"/>
    </source>
</evidence>
<feature type="transmembrane region" description="Helical" evidence="6">
    <location>
        <begin position="20"/>
        <end position="40"/>
    </location>
</feature>
<reference evidence="8 9" key="1">
    <citation type="journal article" date="2006" name="Appl. Environ. Microbiol.">
        <title>Genome sequence of the chemolithoautotrophic nitrite-oxidizing bacterium Nitrobacter winogradskyi Nb-255.</title>
        <authorList>
            <person name="Starkenburg S.R."/>
            <person name="Chain P.S."/>
            <person name="Sayavedra-Soto L.A."/>
            <person name="Hauser L."/>
            <person name="Land M.L."/>
            <person name="Larimer F.W."/>
            <person name="Malfatti S.A."/>
            <person name="Klotz M.G."/>
            <person name="Bottomley P.J."/>
            <person name="Arp D.J."/>
            <person name="Hickey W.J."/>
        </authorList>
    </citation>
    <scope>NUCLEOTIDE SEQUENCE [LARGE SCALE GENOMIC DNA]</scope>
    <source>
        <strain evidence="9">ATCC 25391 / DSM 10237 / CIP 104748 / NCIMB 11846 / Nb-255</strain>
    </source>
</reference>
<dbReference type="SUPFAM" id="SSF54373">
    <property type="entry name" value="FAD-linked reductases, C-terminal domain"/>
    <property type="match status" value="1"/>
</dbReference>
<dbReference type="RefSeq" id="WP_011315405.1">
    <property type="nucleotide sequence ID" value="NC_007406.1"/>
</dbReference>
<keyword evidence="2" id="KW-0285">Flavoprotein</keyword>
<accession>Q3SQK5</accession>
<dbReference type="InterPro" id="IPR050493">
    <property type="entry name" value="FAD-dep_Monooxygenase_BioMet"/>
</dbReference>
<dbReference type="EC" id="1.14.13.1" evidence="8"/>
<dbReference type="STRING" id="323098.Nwi_2182"/>
<dbReference type="PANTHER" id="PTHR13789:SF318">
    <property type="entry name" value="GERANYLGERANYL DIPHOSPHATE REDUCTASE"/>
    <property type="match status" value="1"/>
</dbReference>
<sequence>MRGEGQGRLIHPVRTLRTVVIAGAGIGGLTAALALAARGFRVLVIETAERLEEAGAGLQLSPNATRILIGLGLHERLSARALIPEAVSIMSVRHGGEICRLPLGEAAASRAGAPYWVMHRADLQAALLEQVHDHPGIELRLGANAEDAAAYATGANAEVCGGTTHPQETAWALIGADGVWSALRRRLFPNAAALFSGLIAWRGTVETAQLPHDMAAPRIQLWMGPDAHLVTYPMSGGRRINLVAVVPGGWTEPGWSAVGDAAEIQRAFAQASWPQPARLMIDAVDHWRKWALFTMPPMAAWHRDTTALLGDAAHAMLPFAAQGAGMAIEDAAVLARCLGEAANGNSESVASALARYAGLRRARVARMQDTAQLNGRIYHLRGVAASARDLAIRAMGPQRMLARQDWIYNWRP</sequence>
<dbReference type="InterPro" id="IPR002938">
    <property type="entry name" value="FAD-bd"/>
</dbReference>
<organism evidence="8 9">
    <name type="scientific">Nitrobacter winogradskyi (strain ATCC 25391 / DSM 10237 / CIP 104748 / NCIMB 11846 / Nb-255)</name>
    <dbReference type="NCBI Taxonomy" id="323098"/>
    <lineage>
        <taxon>Bacteria</taxon>
        <taxon>Pseudomonadati</taxon>
        <taxon>Pseudomonadota</taxon>
        <taxon>Alphaproteobacteria</taxon>
        <taxon>Hyphomicrobiales</taxon>
        <taxon>Nitrobacteraceae</taxon>
        <taxon>Nitrobacter</taxon>
    </lineage>
</organism>
<dbReference type="KEGG" id="nwi:Nwi_2182"/>
<keyword evidence="9" id="KW-1185">Reference proteome</keyword>
<dbReference type="AlphaFoldDB" id="Q3SQK5"/>
<dbReference type="GO" id="GO:0018658">
    <property type="term" value="F:salicylate 1-monooxygenase activity"/>
    <property type="evidence" value="ECO:0007669"/>
    <property type="project" value="UniProtKB-EC"/>
</dbReference>